<comment type="caution">
    <text evidence="2">The sequence shown here is derived from an EMBL/GenBank/DDBJ whole genome shotgun (WGS) entry which is preliminary data.</text>
</comment>
<name>A0A1E3LS52_9SPHN</name>
<evidence type="ECO:0000256" key="1">
    <source>
        <dbReference type="SAM" id="SignalP"/>
    </source>
</evidence>
<dbReference type="STRING" id="1888892.BFL28_04420"/>
<accession>A0A1E3LS52</accession>
<keyword evidence="3" id="KW-1185">Reference proteome</keyword>
<keyword evidence="1" id="KW-0732">Signal</keyword>
<dbReference type="EMBL" id="MDDS01000057">
    <property type="protein sequence ID" value="ODP36569.1"/>
    <property type="molecule type" value="Genomic_DNA"/>
</dbReference>
<reference evidence="2 3" key="1">
    <citation type="submission" date="2016-08" db="EMBL/GenBank/DDBJ databases">
        <title>Draft genome of the agarase producing Sphingomonas sp. MCT13.</title>
        <authorList>
            <person name="D'Andrea M.M."/>
            <person name="Rossolini G.M."/>
            <person name="Thaller M.C."/>
        </authorList>
    </citation>
    <scope>NUCLEOTIDE SEQUENCE [LARGE SCALE GENOMIC DNA]</scope>
    <source>
        <strain evidence="2 3">MCT13</strain>
    </source>
</reference>
<evidence type="ECO:0000313" key="2">
    <source>
        <dbReference type="EMBL" id="ODP36569.1"/>
    </source>
</evidence>
<proteinExistence type="predicted"/>
<protein>
    <submittedName>
        <fullName evidence="2">Uncharacterized protein</fullName>
    </submittedName>
</protein>
<dbReference type="OrthoDB" id="7561968at2"/>
<dbReference type="Proteomes" id="UP000094487">
    <property type="component" value="Unassembled WGS sequence"/>
</dbReference>
<evidence type="ECO:0000313" key="3">
    <source>
        <dbReference type="Proteomes" id="UP000094487"/>
    </source>
</evidence>
<gene>
    <name evidence="2" type="ORF">BFL28_04420</name>
</gene>
<organism evidence="2 3">
    <name type="scientific">Sphingomonas turrisvirgatae</name>
    <dbReference type="NCBI Taxonomy" id="1888892"/>
    <lineage>
        <taxon>Bacteria</taxon>
        <taxon>Pseudomonadati</taxon>
        <taxon>Pseudomonadota</taxon>
        <taxon>Alphaproteobacteria</taxon>
        <taxon>Sphingomonadales</taxon>
        <taxon>Sphingomonadaceae</taxon>
        <taxon>Sphingomonas</taxon>
    </lineage>
</organism>
<feature type="signal peptide" evidence="1">
    <location>
        <begin position="1"/>
        <end position="19"/>
    </location>
</feature>
<dbReference type="RefSeq" id="WP_069321503.1">
    <property type="nucleotide sequence ID" value="NZ_MDDS01000057.1"/>
</dbReference>
<dbReference type="AlphaFoldDB" id="A0A1E3LS52"/>
<sequence>MQLSIGIAVALMGAVAAQASSEQIISDAQRPVWGSYGDIKVSRLSEPKAPGGTLVRISVPRAGANFWDSSATGAISKAVKKGDIVTIGFFARSGEPGKPAWVNAVVGSVTPPFKAAAVGRVELDDEIRFHCVEGISPVDVGDKQGRLTLHVAGAKQVVDLGPYMVTTRASGSETQLPCAGKVKSSAQATD</sequence>
<feature type="chain" id="PRO_5009131966" evidence="1">
    <location>
        <begin position="20"/>
        <end position="190"/>
    </location>
</feature>